<evidence type="ECO:0000313" key="6">
    <source>
        <dbReference type="EMBL" id="TWB22533.1"/>
    </source>
</evidence>
<dbReference type="EMBL" id="VITN01000003">
    <property type="protein sequence ID" value="TWB22533.1"/>
    <property type="molecule type" value="Genomic_DNA"/>
</dbReference>
<dbReference type="AlphaFoldDB" id="A0A560FLP0"/>
<comment type="function">
    <text evidence="3">Involved in the breakdown of putrescine via hydrolysis of the gamma-glutamyl linkage of gamma-glutamyl-gamma-aminobutyrate.</text>
</comment>
<dbReference type="InterPro" id="IPR011697">
    <property type="entry name" value="Peptidase_C26"/>
</dbReference>
<dbReference type="SUPFAM" id="SSF52317">
    <property type="entry name" value="Class I glutamine amidotransferase-like"/>
    <property type="match status" value="1"/>
</dbReference>
<evidence type="ECO:0000256" key="3">
    <source>
        <dbReference type="ARBA" id="ARBA00055068"/>
    </source>
</evidence>
<dbReference type="GO" id="GO:0033969">
    <property type="term" value="F:gamma-glutamyl-gamma-aminobutyrate hydrolase activity"/>
    <property type="evidence" value="ECO:0007669"/>
    <property type="project" value="UniProtKB-EC"/>
</dbReference>
<comment type="similarity">
    <text evidence="1">Belongs to the peptidase C26 family.</text>
</comment>
<dbReference type="OrthoDB" id="9813383at2"/>
<evidence type="ECO:0000256" key="1">
    <source>
        <dbReference type="ARBA" id="ARBA00011083"/>
    </source>
</evidence>
<comment type="catalytic activity">
    <reaction evidence="2">
        <text>4-(gamma-L-glutamylamino)butanoate + H2O = 4-aminobutanoate + L-glutamate</text>
        <dbReference type="Rhea" id="RHEA:19737"/>
        <dbReference type="ChEBI" id="CHEBI:15377"/>
        <dbReference type="ChEBI" id="CHEBI:29985"/>
        <dbReference type="ChEBI" id="CHEBI:58800"/>
        <dbReference type="ChEBI" id="CHEBI:59888"/>
        <dbReference type="EC" id="3.5.1.94"/>
    </reaction>
</comment>
<dbReference type="PANTHER" id="PTHR43235:SF1">
    <property type="entry name" value="GLUTAMINE AMIDOTRANSFERASE PB2B2.05-RELATED"/>
    <property type="match status" value="1"/>
</dbReference>
<dbReference type="EC" id="3.5.1.94" evidence="5"/>
<dbReference type="PANTHER" id="PTHR43235">
    <property type="entry name" value="GLUTAMINE AMIDOTRANSFERASE PB2B2.05-RELATED"/>
    <property type="match status" value="1"/>
</dbReference>
<evidence type="ECO:0000256" key="5">
    <source>
        <dbReference type="ARBA" id="ARBA00066788"/>
    </source>
</evidence>
<sequence>MTSLPHTGLPRTGLPIVGISADHRTLGRHPFHVVGDKYVRAVSDGAHALAVLLPALGDRYDPAEVVGRLDGLLFTGSPSNVHPDRYQGPLSEPGTLHDLDRDATTLPLYRAALDADLPLFAICRGLQELNVALGGTLHQKVQDVPGLMDHRDDESQPLEVQYGGAHAVDLTPGGLMAAITGRERMTVNSLHQQGIDRLAPGLAVEATAPDGLIEAVRVEGATFALAVQWHPEWRFWEDPASVALFKTFGDAVRTRATARES</sequence>
<dbReference type="Proteomes" id="UP000319859">
    <property type="component" value="Unassembled WGS sequence"/>
</dbReference>
<dbReference type="PROSITE" id="PS51273">
    <property type="entry name" value="GATASE_TYPE_1"/>
    <property type="match status" value="1"/>
</dbReference>
<protein>
    <recommendedName>
        <fullName evidence="5">gamma-glutamyl-gamma-aminobutyrate hydrolase</fullName>
        <ecNumber evidence="5">3.5.1.94</ecNumber>
    </recommendedName>
</protein>
<proteinExistence type="inferred from homology"/>
<reference evidence="6 7" key="1">
    <citation type="submission" date="2019-06" db="EMBL/GenBank/DDBJ databases">
        <title>Genomic Encyclopedia of Type Strains, Phase IV (KMG-V): Genome sequencing to study the core and pangenomes of soil and plant-associated prokaryotes.</title>
        <authorList>
            <person name="Whitman W."/>
        </authorList>
    </citation>
    <scope>NUCLEOTIDE SEQUENCE [LARGE SCALE GENOMIC DNA]</scope>
    <source>
        <strain evidence="6 7">BR 11880</strain>
    </source>
</reference>
<comment type="pathway">
    <text evidence="4">Amine and polyamine degradation; putrescine degradation; 4-aminobutanoate from putrescine: step 4/4.</text>
</comment>
<dbReference type="InterPro" id="IPR044668">
    <property type="entry name" value="PuuD-like"/>
</dbReference>
<dbReference type="GO" id="GO:0006598">
    <property type="term" value="P:polyamine catabolic process"/>
    <property type="evidence" value="ECO:0007669"/>
    <property type="project" value="TreeGrafter"/>
</dbReference>
<dbReference type="GO" id="GO:0005829">
    <property type="term" value="C:cytosol"/>
    <property type="evidence" value="ECO:0007669"/>
    <property type="project" value="TreeGrafter"/>
</dbReference>
<gene>
    <name evidence="6" type="ORF">FBZ89_103156</name>
</gene>
<evidence type="ECO:0000313" key="7">
    <source>
        <dbReference type="Proteomes" id="UP000319859"/>
    </source>
</evidence>
<comment type="caution">
    <text evidence="6">The sequence shown here is derived from an EMBL/GenBank/DDBJ whole genome shotgun (WGS) entry which is preliminary data.</text>
</comment>
<dbReference type="Pfam" id="PF07722">
    <property type="entry name" value="Peptidase_C26"/>
    <property type="match status" value="1"/>
</dbReference>
<organism evidence="6 7">
    <name type="scientific">Nitrospirillum amazonense</name>
    <dbReference type="NCBI Taxonomy" id="28077"/>
    <lineage>
        <taxon>Bacteria</taxon>
        <taxon>Pseudomonadati</taxon>
        <taxon>Pseudomonadota</taxon>
        <taxon>Alphaproteobacteria</taxon>
        <taxon>Rhodospirillales</taxon>
        <taxon>Azospirillaceae</taxon>
        <taxon>Nitrospirillum</taxon>
    </lineage>
</organism>
<evidence type="ECO:0000256" key="2">
    <source>
        <dbReference type="ARBA" id="ARBA00052718"/>
    </source>
</evidence>
<dbReference type="CDD" id="cd01745">
    <property type="entry name" value="GATase1_2"/>
    <property type="match status" value="1"/>
</dbReference>
<dbReference type="FunFam" id="3.40.50.880:FF:000030">
    <property type="entry name" value="Gamma-glutamyl-gamma-aminobutyrate hydrolase PuuD"/>
    <property type="match status" value="1"/>
</dbReference>
<dbReference type="RefSeq" id="WP_145749123.1">
    <property type="nucleotide sequence ID" value="NZ_VITN01000003.1"/>
</dbReference>
<name>A0A560FLP0_9PROT</name>
<keyword evidence="6" id="KW-0378">Hydrolase</keyword>
<evidence type="ECO:0000256" key="4">
    <source>
        <dbReference type="ARBA" id="ARBA00060634"/>
    </source>
</evidence>
<dbReference type="InterPro" id="IPR029062">
    <property type="entry name" value="Class_I_gatase-like"/>
</dbReference>
<accession>A0A560FLP0</accession>
<dbReference type="Gene3D" id="3.40.50.880">
    <property type="match status" value="1"/>
</dbReference>